<dbReference type="InterPro" id="IPR050237">
    <property type="entry name" value="ATP-dep_AMP-bd_enzyme"/>
</dbReference>
<evidence type="ECO:0000259" key="2">
    <source>
        <dbReference type="Pfam" id="PF00501"/>
    </source>
</evidence>
<dbReference type="SUPFAM" id="SSF56801">
    <property type="entry name" value="Acetyl-CoA synthetase-like"/>
    <property type="match status" value="1"/>
</dbReference>
<dbReference type="Gene3D" id="3.30.300.30">
    <property type="match status" value="1"/>
</dbReference>
<name>A0ABP9KDF5_9NOCA</name>
<reference evidence="4" key="1">
    <citation type="journal article" date="2019" name="Int. J. Syst. Evol. Microbiol.">
        <title>The Global Catalogue of Microorganisms (GCM) 10K type strain sequencing project: providing services to taxonomists for standard genome sequencing and annotation.</title>
        <authorList>
            <consortium name="The Broad Institute Genomics Platform"/>
            <consortium name="The Broad Institute Genome Sequencing Center for Infectious Disease"/>
            <person name="Wu L."/>
            <person name="Ma J."/>
        </authorList>
    </citation>
    <scope>NUCLEOTIDE SEQUENCE [LARGE SCALE GENOMIC DNA]</scope>
    <source>
        <strain evidence="4">JCM 18298</strain>
    </source>
</reference>
<dbReference type="InterPro" id="IPR042099">
    <property type="entry name" value="ANL_N_sf"/>
</dbReference>
<evidence type="ECO:0000313" key="3">
    <source>
        <dbReference type="EMBL" id="GAA5054940.1"/>
    </source>
</evidence>
<dbReference type="Gene3D" id="3.40.50.12780">
    <property type="entry name" value="N-terminal domain of ligase-like"/>
    <property type="match status" value="1"/>
</dbReference>
<dbReference type="InterPro" id="IPR020845">
    <property type="entry name" value="AMP-binding_CS"/>
</dbReference>
<dbReference type="PROSITE" id="PS00455">
    <property type="entry name" value="AMP_BINDING"/>
    <property type="match status" value="1"/>
</dbReference>
<feature type="region of interest" description="Disordered" evidence="1">
    <location>
        <begin position="229"/>
        <end position="256"/>
    </location>
</feature>
<dbReference type="InterPro" id="IPR045851">
    <property type="entry name" value="AMP-bd_C_sf"/>
</dbReference>
<keyword evidence="4" id="KW-1185">Reference proteome</keyword>
<dbReference type="EMBL" id="BAABJM010000002">
    <property type="protein sequence ID" value="GAA5054940.1"/>
    <property type="molecule type" value="Genomic_DNA"/>
</dbReference>
<accession>A0ABP9KDF5</accession>
<organism evidence="3 4">
    <name type="scientific">Nocardia callitridis</name>
    <dbReference type="NCBI Taxonomy" id="648753"/>
    <lineage>
        <taxon>Bacteria</taxon>
        <taxon>Bacillati</taxon>
        <taxon>Actinomycetota</taxon>
        <taxon>Actinomycetes</taxon>
        <taxon>Mycobacteriales</taxon>
        <taxon>Nocardiaceae</taxon>
        <taxon>Nocardia</taxon>
    </lineage>
</organism>
<gene>
    <name evidence="3" type="ORF">GCM10023318_30450</name>
</gene>
<dbReference type="Proteomes" id="UP001500603">
    <property type="component" value="Unassembled WGS sequence"/>
</dbReference>
<protein>
    <recommendedName>
        <fullName evidence="2">AMP-dependent synthetase/ligase domain-containing protein</fullName>
    </recommendedName>
</protein>
<dbReference type="InterPro" id="IPR000873">
    <property type="entry name" value="AMP-dep_synth/lig_dom"/>
</dbReference>
<dbReference type="Pfam" id="PF00501">
    <property type="entry name" value="AMP-binding"/>
    <property type="match status" value="1"/>
</dbReference>
<proteinExistence type="predicted"/>
<dbReference type="CDD" id="cd04433">
    <property type="entry name" value="AFD_class_I"/>
    <property type="match status" value="1"/>
</dbReference>
<sequence length="409" mass="43451">MIGVQNSGAIVVPVDASAPERRRETIASDCAARFAIGPDVVGSDIVRDLFPATGNETDVTPHAGSLMIYTSGSSGKPKGILCPRSAIEFAVDAIQSCLRYRPTDTIAQPLPLTFDYGLYQVLLAMRSGARVRMYPDGSTGPTFLGRLERDEVTVLPTMPVLSDALIRVSTRRHRTLGGIRLITSTGGACSKDQLAGLRRLAPDAQVLPMYGLTECKRATITTLGARGDELGAGRPLPGTQIRIGSDETPSRGSSGEIHVGGPHVMAGYWPLHDRTLNRAFRTDSRGVPWVATGDTGRIDTEGVLHVEGRLDDIFKANGFRTSTSEVESALMAVEGVTHACVLAPSNNGAFAAAFVGSVAEHEVRTRLGDHLEAAKHPPTLIKLAAMPVNGNGKVDRNVVAHHIIDKGQA</sequence>
<comment type="caution">
    <text evidence="3">The sequence shown here is derived from an EMBL/GenBank/DDBJ whole genome shotgun (WGS) entry which is preliminary data.</text>
</comment>
<dbReference type="PANTHER" id="PTHR43767">
    <property type="entry name" value="LONG-CHAIN-FATTY-ACID--COA LIGASE"/>
    <property type="match status" value="1"/>
</dbReference>
<feature type="domain" description="AMP-dependent synthetase/ligase" evidence="2">
    <location>
        <begin position="1"/>
        <end position="269"/>
    </location>
</feature>
<evidence type="ECO:0000256" key="1">
    <source>
        <dbReference type="SAM" id="MobiDB-lite"/>
    </source>
</evidence>
<evidence type="ECO:0000313" key="4">
    <source>
        <dbReference type="Proteomes" id="UP001500603"/>
    </source>
</evidence>
<dbReference type="PANTHER" id="PTHR43767:SF10">
    <property type="entry name" value="SURFACTIN SYNTHASE SUBUNIT 1"/>
    <property type="match status" value="1"/>
</dbReference>